<dbReference type="PANTHER" id="PTHR43289:SF6">
    <property type="entry name" value="SERINE_THREONINE-PROTEIN KINASE NEKL-3"/>
    <property type="match status" value="1"/>
</dbReference>
<dbReference type="CDD" id="cd14014">
    <property type="entry name" value="STKc_PknB_like"/>
    <property type="match status" value="1"/>
</dbReference>
<feature type="compositionally biased region" description="Low complexity" evidence="8">
    <location>
        <begin position="356"/>
        <end position="365"/>
    </location>
</feature>
<dbReference type="EMBL" id="JACHVS010000002">
    <property type="protein sequence ID" value="MBB2996661.1"/>
    <property type="molecule type" value="Genomic_DNA"/>
</dbReference>
<sequence length="508" mass="53195">MDSSDALMPTPVVSGYVTERRLGSGASSSVYVLRRQGDGTLLALKLLDPLDPGSVADEARLGVEHEFLLANYGLVDTDRGQGLLLKYCPGGSAARLLAVRGPLGTGEAVTVCAPIAAALAYLHSEGVVHGDVSPGNILFTAEGMPQLADLGLRAVLGRGAPSGGTPGFMAPETGGGQPGLLHPARDVYGLGAVLWYLLTGRTAGATRQRPPLSTLMPGIPEELVELIESCLQEDPALRPTAEDVAQRIFTGTTARPIELEDVVGPEDSGLMATVVSGEREARRLRWPTARPRPRRVRRGRTPRTPWVPGVALGVLALLIVAGAGLWLSSGPRMDAAAPMASVPAPSTAARLGPRATASPSLRPSTLPSPVPSTAPRRSADNAEAPARALVRLAALRDEALASGSAVELDRVHASGSPALAHDRRTVEALKARGVRFVDLETVLSDVRTAESPGGGVMMLTARSVQASYRVEDGRGQVLATSDGRGDRVRFELRLSEQGWKIWSVTAAD</sequence>
<dbReference type="AlphaFoldDB" id="A0A839QXF8"/>
<protein>
    <recommendedName>
        <fullName evidence="1">non-specific serine/threonine protein kinase</fullName>
        <ecNumber evidence="1">2.7.11.1</ecNumber>
    </recommendedName>
</protein>
<keyword evidence="5" id="KW-0418">Kinase</keyword>
<dbReference type="InterPro" id="IPR017441">
    <property type="entry name" value="Protein_kinase_ATP_BS"/>
</dbReference>
<gene>
    <name evidence="11" type="ORF">E9229_002908</name>
</gene>
<dbReference type="SUPFAM" id="SSF56112">
    <property type="entry name" value="Protein kinase-like (PK-like)"/>
    <property type="match status" value="1"/>
</dbReference>
<keyword evidence="6 7" id="KW-0067">ATP-binding</keyword>
<feature type="domain" description="Protein kinase" evidence="10">
    <location>
        <begin position="16"/>
        <end position="250"/>
    </location>
</feature>
<evidence type="ECO:0000256" key="1">
    <source>
        <dbReference type="ARBA" id="ARBA00012513"/>
    </source>
</evidence>
<dbReference type="Pfam" id="PF00069">
    <property type="entry name" value="Pkinase"/>
    <property type="match status" value="1"/>
</dbReference>
<dbReference type="EC" id="2.7.11.1" evidence="1"/>
<evidence type="ECO:0000256" key="6">
    <source>
        <dbReference type="ARBA" id="ARBA00022840"/>
    </source>
</evidence>
<evidence type="ECO:0000256" key="8">
    <source>
        <dbReference type="SAM" id="MobiDB-lite"/>
    </source>
</evidence>
<feature type="region of interest" description="Disordered" evidence="8">
    <location>
        <begin position="344"/>
        <end position="383"/>
    </location>
</feature>
<evidence type="ECO:0000256" key="5">
    <source>
        <dbReference type="ARBA" id="ARBA00022777"/>
    </source>
</evidence>
<organism evidence="11 12">
    <name type="scientific">Paeniglutamicibacter cryotolerans</name>
    <dbReference type="NCBI Taxonomy" id="670079"/>
    <lineage>
        <taxon>Bacteria</taxon>
        <taxon>Bacillati</taxon>
        <taxon>Actinomycetota</taxon>
        <taxon>Actinomycetes</taxon>
        <taxon>Micrococcales</taxon>
        <taxon>Micrococcaceae</taxon>
        <taxon>Paeniglutamicibacter</taxon>
    </lineage>
</organism>
<keyword evidence="9" id="KW-0812">Transmembrane</keyword>
<dbReference type="RefSeq" id="WP_183512219.1">
    <property type="nucleotide sequence ID" value="NZ_BAABGK010000033.1"/>
</dbReference>
<feature type="binding site" evidence="7">
    <location>
        <position position="45"/>
    </location>
    <ligand>
        <name>ATP</name>
        <dbReference type="ChEBI" id="CHEBI:30616"/>
    </ligand>
</feature>
<evidence type="ECO:0000256" key="7">
    <source>
        <dbReference type="PROSITE-ProRule" id="PRU10141"/>
    </source>
</evidence>
<comment type="caution">
    <text evidence="11">The sequence shown here is derived from an EMBL/GenBank/DDBJ whole genome shotgun (WGS) entry which is preliminary data.</text>
</comment>
<accession>A0A839QXF8</accession>
<keyword evidence="9" id="KW-1133">Transmembrane helix</keyword>
<dbReference type="PROSITE" id="PS00107">
    <property type="entry name" value="PROTEIN_KINASE_ATP"/>
    <property type="match status" value="1"/>
</dbReference>
<evidence type="ECO:0000256" key="9">
    <source>
        <dbReference type="SAM" id="Phobius"/>
    </source>
</evidence>
<dbReference type="PROSITE" id="PS50011">
    <property type="entry name" value="PROTEIN_KINASE_DOM"/>
    <property type="match status" value="1"/>
</dbReference>
<evidence type="ECO:0000259" key="10">
    <source>
        <dbReference type="PROSITE" id="PS50011"/>
    </source>
</evidence>
<dbReference type="PANTHER" id="PTHR43289">
    <property type="entry name" value="MITOGEN-ACTIVATED PROTEIN KINASE KINASE KINASE 20-RELATED"/>
    <property type="match status" value="1"/>
</dbReference>
<reference evidence="11 12" key="1">
    <citation type="submission" date="2020-08" db="EMBL/GenBank/DDBJ databases">
        <title>Sequencing the genomes of 1000 actinobacteria strains.</title>
        <authorList>
            <person name="Klenk H.-P."/>
        </authorList>
    </citation>
    <scope>NUCLEOTIDE SEQUENCE [LARGE SCALE GENOMIC DNA]</scope>
    <source>
        <strain evidence="11 12">DSM 22826</strain>
    </source>
</reference>
<dbReference type="GO" id="GO:0004674">
    <property type="term" value="F:protein serine/threonine kinase activity"/>
    <property type="evidence" value="ECO:0007669"/>
    <property type="project" value="UniProtKB-KW"/>
</dbReference>
<evidence type="ECO:0000313" key="11">
    <source>
        <dbReference type="EMBL" id="MBB2996661.1"/>
    </source>
</evidence>
<dbReference type="Gene3D" id="1.10.510.10">
    <property type="entry name" value="Transferase(Phosphotransferase) domain 1"/>
    <property type="match status" value="1"/>
</dbReference>
<name>A0A839QXF8_9MICC</name>
<dbReference type="Proteomes" id="UP000523000">
    <property type="component" value="Unassembled WGS sequence"/>
</dbReference>
<dbReference type="PROSITE" id="PS00109">
    <property type="entry name" value="PROTEIN_KINASE_TYR"/>
    <property type="match status" value="1"/>
</dbReference>
<evidence type="ECO:0000256" key="2">
    <source>
        <dbReference type="ARBA" id="ARBA00022527"/>
    </source>
</evidence>
<keyword evidence="2" id="KW-0723">Serine/threonine-protein kinase</keyword>
<evidence type="ECO:0000313" key="12">
    <source>
        <dbReference type="Proteomes" id="UP000523000"/>
    </source>
</evidence>
<dbReference type="InterPro" id="IPR011009">
    <property type="entry name" value="Kinase-like_dom_sf"/>
</dbReference>
<dbReference type="GO" id="GO:0005524">
    <property type="term" value="F:ATP binding"/>
    <property type="evidence" value="ECO:0007669"/>
    <property type="project" value="UniProtKB-UniRule"/>
</dbReference>
<keyword evidence="9" id="KW-0472">Membrane</keyword>
<dbReference type="InterPro" id="IPR000719">
    <property type="entry name" value="Prot_kinase_dom"/>
</dbReference>
<keyword evidence="12" id="KW-1185">Reference proteome</keyword>
<keyword evidence="4 7" id="KW-0547">Nucleotide-binding</keyword>
<feature type="transmembrane region" description="Helical" evidence="9">
    <location>
        <begin position="306"/>
        <end position="327"/>
    </location>
</feature>
<proteinExistence type="predicted"/>
<evidence type="ECO:0000256" key="3">
    <source>
        <dbReference type="ARBA" id="ARBA00022679"/>
    </source>
</evidence>
<keyword evidence="3" id="KW-0808">Transferase</keyword>
<dbReference type="InterPro" id="IPR008266">
    <property type="entry name" value="Tyr_kinase_AS"/>
</dbReference>
<evidence type="ECO:0000256" key="4">
    <source>
        <dbReference type="ARBA" id="ARBA00022741"/>
    </source>
</evidence>